<feature type="signal peptide" evidence="6">
    <location>
        <begin position="1"/>
        <end position="19"/>
    </location>
</feature>
<gene>
    <name evidence="8" type="ORF">J1N35_019430</name>
</gene>
<evidence type="ECO:0000256" key="1">
    <source>
        <dbReference type="ARBA" id="ARBA00004167"/>
    </source>
</evidence>
<dbReference type="AlphaFoldDB" id="A0A9D3VSH5"/>
<name>A0A9D3VSH5_9ROSI</name>
<comment type="caution">
    <text evidence="8">The sequence shown here is derived from an EMBL/GenBank/DDBJ whole genome shotgun (WGS) entry which is preliminary data.</text>
</comment>
<keyword evidence="5" id="KW-0472">Membrane</keyword>
<evidence type="ECO:0000256" key="6">
    <source>
        <dbReference type="SAM" id="SignalP"/>
    </source>
</evidence>
<evidence type="ECO:0000259" key="7">
    <source>
        <dbReference type="Pfam" id="PF13947"/>
    </source>
</evidence>
<dbReference type="OrthoDB" id="983866at2759"/>
<evidence type="ECO:0000256" key="4">
    <source>
        <dbReference type="ARBA" id="ARBA00022989"/>
    </source>
</evidence>
<evidence type="ECO:0000313" key="8">
    <source>
        <dbReference type="EMBL" id="KAH1092173.1"/>
    </source>
</evidence>
<evidence type="ECO:0000256" key="2">
    <source>
        <dbReference type="ARBA" id="ARBA00022692"/>
    </source>
</evidence>
<comment type="subcellular location">
    <subcellularLocation>
        <location evidence="1">Membrane</location>
        <topology evidence="1">Single-pass membrane protein</topology>
    </subcellularLocation>
</comment>
<keyword evidence="4" id="KW-1133">Transmembrane helix</keyword>
<evidence type="ECO:0000256" key="5">
    <source>
        <dbReference type="ARBA" id="ARBA00023136"/>
    </source>
</evidence>
<feature type="domain" description="Wall-associated receptor kinase galacturonan-binding" evidence="7">
    <location>
        <begin position="27"/>
        <end position="85"/>
    </location>
</feature>
<dbReference type="InterPro" id="IPR025287">
    <property type="entry name" value="WAK_GUB"/>
</dbReference>
<evidence type="ECO:0000256" key="3">
    <source>
        <dbReference type="ARBA" id="ARBA00022729"/>
    </source>
</evidence>
<evidence type="ECO:0000313" key="9">
    <source>
        <dbReference type="Proteomes" id="UP000828251"/>
    </source>
</evidence>
<feature type="domain" description="Wall-associated receptor kinase galacturonan-binding" evidence="7">
    <location>
        <begin position="243"/>
        <end position="303"/>
    </location>
</feature>
<reference evidence="8 9" key="1">
    <citation type="journal article" date="2021" name="Plant Biotechnol. J.">
        <title>Multi-omics assisted identification of the key and species-specific regulatory components of drought-tolerant mechanisms in Gossypium stocksii.</title>
        <authorList>
            <person name="Yu D."/>
            <person name="Ke L."/>
            <person name="Zhang D."/>
            <person name="Wu Y."/>
            <person name="Sun Y."/>
            <person name="Mei J."/>
            <person name="Sun J."/>
            <person name="Sun Y."/>
        </authorList>
    </citation>
    <scope>NUCLEOTIDE SEQUENCE [LARGE SCALE GENOMIC DNA]</scope>
    <source>
        <strain evidence="9">cv. E1</strain>
        <tissue evidence="8">Leaf</tissue>
    </source>
</reference>
<dbReference type="PANTHER" id="PTHR33491">
    <property type="entry name" value="OSJNBA0016N04.9 PROTEIN"/>
    <property type="match status" value="1"/>
</dbReference>
<dbReference type="Proteomes" id="UP000828251">
    <property type="component" value="Unassembled WGS sequence"/>
</dbReference>
<keyword evidence="3 6" id="KW-0732">Signal</keyword>
<proteinExistence type="predicted"/>
<keyword evidence="2" id="KW-0812">Transmembrane</keyword>
<feature type="chain" id="PRO_5038495170" description="Wall-associated receptor kinase galacturonan-binding domain-containing protein" evidence="6">
    <location>
        <begin position="20"/>
        <end position="491"/>
    </location>
</feature>
<accession>A0A9D3VSH5</accession>
<sequence length="491" mass="53821">MGFHLPLYFLFLLCPILQAADFQDPTCGKEVCGNITIPSPFGIHSTCYADPSFRVACNPTPNGNKPFINVNGIDLEVLDSIYSDAIIISNPVTYINCDHISETSVSVNLAGTPFFFSSDKNYFGSVGCENLATILSNGTDSLGGCIQPRCHDDASESGCFTQITANLTSYTVNMTAMYPDSNRCASAFIFSLYSFSIAYPLPTGINNGTTHVPAVLSWNSTYCGDGGCTRPGLGPINTYKIESCGNVTFHYPFSMKDQDDSNVWFKVVCNKTANGEKVPFLNINGKNLQILDFNFLAGTIEVNHPITYSNCRKNHHNGMSLNLTGTCFYYSDSNYFWSSGCGNLVTIFGNETDNLISGCLQPSCRINNNTSPIASSCLLTIPKGLSSFFANMSNMVDSSDYRRKTSCGFVSVISYKSDLNDDFDLSNRTHFPTQLQWATLLYGECYLNDSSDTSCTLDGQYCWSKLSSNHLCSCQRDTNDISYSRSCKGIS</sequence>
<organism evidence="8 9">
    <name type="scientific">Gossypium stocksii</name>
    <dbReference type="NCBI Taxonomy" id="47602"/>
    <lineage>
        <taxon>Eukaryota</taxon>
        <taxon>Viridiplantae</taxon>
        <taxon>Streptophyta</taxon>
        <taxon>Embryophyta</taxon>
        <taxon>Tracheophyta</taxon>
        <taxon>Spermatophyta</taxon>
        <taxon>Magnoliopsida</taxon>
        <taxon>eudicotyledons</taxon>
        <taxon>Gunneridae</taxon>
        <taxon>Pentapetalae</taxon>
        <taxon>rosids</taxon>
        <taxon>malvids</taxon>
        <taxon>Malvales</taxon>
        <taxon>Malvaceae</taxon>
        <taxon>Malvoideae</taxon>
        <taxon>Gossypium</taxon>
    </lineage>
</organism>
<dbReference type="GO" id="GO:0016020">
    <property type="term" value="C:membrane"/>
    <property type="evidence" value="ECO:0007669"/>
    <property type="project" value="UniProtKB-SubCell"/>
</dbReference>
<keyword evidence="9" id="KW-1185">Reference proteome</keyword>
<dbReference type="EMBL" id="JAIQCV010000006">
    <property type="protein sequence ID" value="KAH1092173.1"/>
    <property type="molecule type" value="Genomic_DNA"/>
</dbReference>
<dbReference type="Pfam" id="PF13947">
    <property type="entry name" value="GUB_WAK_bind"/>
    <property type="match status" value="2"/>
</dbReference>
<dbReference type="GO" id="GO:0030247">
    <property type="term" value="F:polysaccharide binding"/>
    <property type="evidence" value="ECO:0007669"/>
    <property type="project" value="InterPro"/>
</dbReference>
<protein>
    <recommendedName>
        <fullName evidence="7">Wall-associated receptor kinase galacturonan-binding domain-containing protein</fullName>
    </recommendedName>
</protein>